<dbReference type="Gene3D" id="3.40.50.150">
    <property type="entry name" value="Vaccinia Virus protein VP39"/>
    <property type="match status" value="1"/>
</dbReference>
<sequence length="291" mass="32642">MTAVPCCVDPDSPVGCLSMGWRLKAMAFRVLEMPGGKHAHYFLQRHVTRTWPRPAATLVSLQNIARRVLEDYARHVGGTPSSVLEIGAGRDLAVPLALRRLGVAKVIASDVDRLARLDLIQHAARRILTGDVTLESWDHLERFGVCYRAPHDVTDTDQKVDCSCSNEVLEHIPPDQLVRLLAGLRAVTIGITTHSIDYSDHYARSDSSLSRFNFLKYDDAQWRPFNSGLQYVNRLRHSDYVRLFREAGFAILEESSVPGEPSAEIVDNVAPRFRQYEPADLFALRGRIVAQ</sequence>
<dbReference type="InterPro" id="IPR029063">
    <property type="entry name" value="SAM-dependent_MTases_sf"/>
</dbReference>
<evidence type="ECO:0000313" key="1">
    <source>
        <dbReference type="EMBL" id="MEH2558642.1"/>
    </source>
</evidence>
<comment type="caution">
    <text evidence="1">The sequence shown here is derived from an EMBL/GenBank/DDBJ whole genome shotgun (WGS) entry which is preliminary data.</text>
</comment>
<name>A0ABU8BJB7_9BRAD</name>
<accession>A0ABU8BJB7</accession>
<dbReference type="RefSeq" id="WP_334485825.1">
    <property type="nucleotide sequence ID" value="NZ_JAZHRV010000001.1"/>
</dbReference>
<keyword evidence="2" id="KW-1185">Reference proteome</keyword>
<protein>
    <recommendedName>
        <fullName evidence="3">Class I SAM-dependent methyltransferase</fullName>
    </recommendedName>
</protein>
<dbReference type="Proteomes" id="UP001364224">
    <property type="component" value="Unassembled WGS sequence"/>
</dbReference>
<evidence type="ECO:0000313" key="2">
    <source>
        <dbReference type="Proteomes" id="UP001364224"/>
    </source>
</evidence>
<organism evidence="1 2">
    <name type="scientific">Bradyrhizobium algeriense</name>
    <dbReference type="NCBI Taxonomy" id="634784"/>
    <lineage>
        <taxon>Bacteria</taxon>
        <taxon>Pseudomonadati</taxon>
        <taxon>Pseudomonadota</taxon>
        <taxon>Alphaproteobacteria</taxon>
        <taxon>Hyphomicrobiales</taxon>
        <taxon>Nitrobacteraceae</taxon>
        <taxon>Bradyrhizobium</taxon>
    </lineage>
</organism>
<dbReference type="EMBL" id="JAZHRV010000001">
    <property type="protein sequence ID" value="MEH2558642.1"/>
    <property type="molecule type" value="Genomic_DNA"/>
</dbReference>
<reference evidence="1 2" key="1">
    <citation type="submission" date="2024-02" db="EMBL/GenBank/DDBJ databases">
        <title>Adaptive strategies in a cosmopolitan and abundant soil bacterium.</title>
        <authorList>
            <person name="Carini P."/>
        </authorList>
    </citation>
    <scope>NUCLEOTIDE SEQUENCE [LARGE SCALE GENOMIC DNA]</scope>
    <source>
        <strain evidence="1 2">AZCC 1608</strain>
    </source>
</reference>
<dbReference type="SUPFAM" id="SSF53335">
    <property type="entry name" value="S-adenosyl-L-methionine-dependent methyltransferases"/>
    <property type="match status" value="1"/>
</dbReference>
<evidence type="ECO:0008006" key="3">
    <source>
        <dbReference type="Google" id="ProtNLM"/>
    </source>
</evidence>
<proteinExistence type="predicted"/>
<gene>
    <name evidence="1" type="ORF">V1286_006171</name>
</gene>